<evidence type="ECO:0000256" key="3">
    <source>
        <dbReference type="ARBA" id="ARBA00022741"/>
    </source>
</evidence>
<dbReference type="InterPro" id="IPR003593">
    <property type="entry name" value="AAA+_ATPase"/>
</dbReference>
<dbReference type="InterPro" id="IPR050763">
    <property type="entry name" value="ABC_transporter_ATP-binding"/>
</dbReference>
<keyword evidence="2" id="KW-0813">Transport</keyword>
<dbReference type="GO" id="GO:0016887">
    <property type="term" value="F:ATP hydrolysis activity"/>
    <property type="evidence" value="ECO:0007669"/>
    <property type="project" value="InterPro"/>
</dbReference>
<evidence type="ECO:0000313" key="6">
    <source>
        <dbReference type="EMBL" id="BBH93137.1"/>
    </source>
</evidence>
<dbReference type="PROSITE" id="PS50893">
    <property type="entry name" value="ABC_TRANSPORTER_2"/>
    <property type="match status" value="1"/>
</dbReference>
<name>A0A455SXQ0_9CHLR</name>
<reference evidence="6" key="1">
    <citation type="submission" date="2018-12" db="EMBL/GenBank/DDBJ databases">
        <title>Novel natural products biosynthetic potential of the class Ktedonobacteria.</title>
        <authorList>
            <person name="Zheng Y."/>
            <person name="Saitou A."/>
            <person name="Wang C.M."/>
            <person name="Toyoda A."/>
            <person name="Minakuchi Y."/>
            <person name="Sekiguchi Y."/>
            <person name="Ueda K."/>
            <person name="Takano H."/>
            <person name="Sakai Y."/>
            <person name="Yokota A."/>
            <person name="Yabe S."/>
        </authorList>
    </citation>
    <scope>NUCLEOTIDE SEQUENCE</scope>
    <source>
        <strain evidence="6">A3-2</strain>
    </source>
</reference>
<sequence>MQTIIRAESQTGQEERAAGEAVIQVEDLVKRYKKAERNAVDGVSFSVPAGSLFALLGPNGAGKTTVISILTTTLSPTAGRVRIAGYDLEKEASRIRREIGIVFQKPSLDQHLTAEENIRLHVALYGLYPYRPTFRLMPSAYRQQVEALAELLDISESLFKPVKTFSGGMKRKLEILRGLLHRPAVLFLDEPTTGLDPESRHSLWDYLRRVRATGRTTIFLTTHYLEEVEEADAVCIMSHGKIVAAGTPSQLKASLTQASLFLDTPERARLRQELQQLGVPFSETGGRFELPIAGPDVQRLLKRLETPLSLVQTRAPSLEEAYLQIIGRQTLDSEEE</sequence>
<accession>A0A455SXQ0</accession>
<dbReference type="PROSITE" id="PS00211">
    <property type="entry name" value="ABC_TRANSPORTER_1"/>
    <property type="match status" value="1"/>
</dbReference>
<comment type="similarity">
    <text evidence="1">Belongs to the ABC transporter superfamily.</text>
</comment>
<protein>
    <submittedName>
        <fullName evidence="6">ABC transporter ATP-binding protein</fullName>
    </submittedName>
</protein>
<dbReference type="PANTHER" id="PTHR42711:SF5">
    <property type="entry name" value="ABC TRANSPORTER ATP-BINDING PROTEIN NATA"/>
    <property type="match status" value="1"/>
</dbReference>
<keyword evidence="4 6" id="KW-0067">ATP-binding</keyword>
<organism evidence="6">
    <name type="scientific">Thermogemmatispora argillosa</name>
    <dbReference type="NCBI Taxonomy" id="2045280"/>
    <lineage>
        <taxon>Bacteria</taxon>
        <taxon>Bacillati</taxon>
        <taxon>Chloroflexota</taxon>
        <taxon>Ktedonobacteria</taxon>
        <taxon>Thermogemmatisporales</taxon>
        <taxon>Thermogemmatisporaceae</taxon>
        <taxon>Thermogemmatispora</taxon>
    </lineage>
</organism>
<feature type="domain" description="ABC transporter" evidence="5">
    <location>
        <begin position="23"/>
        <end position="264"/>
    </location>
</feature>
<dbReference type="AlphaFoldDB" id="A0A455SXQ0"/>
<dbReference type="Gene3D" id="3.40.50.300">
    <property type="entry name" value="P-loop containing nucleotide triphosphate hydrolases"/>
    <property type="match status" value="1"/>
</dbReference>
<dbReference type="InterPro" id="IPR003439">
    <property type="entry name" value="ABC_transporter-like_ATP-bd"/>
</dbReference>
<dbReference type="SMART" id="SM00382">
    <property type="entry name" value="AAA"/>
    <property type="match status" value="1"/>
</dbReference>
<evidence type="ECO:0000256" key="2">
    <source>
        <dbReference type="ARBA" id="ARBA00022448"/>
    </source>
</evidence>
<dbReference type="InterPro" id="IPR017871">
    <property type="entry name" value="ABC_transporter-like_CS"/>
</dbReference>
<proteinExistence type="inferred from homology"/>
<keyword evidence="3" id="KW-0547">Nucleotide-binding</keyword>
<dbReference type="SUPFAM" id="SSF52540">
    <property type="entry name" value="P-loop containing nucleoside triphosphate hydrolases"/>
    <property type="match status" value="1"/>
</dbReference>
<dbReference type="Pfam" id="PF00005">
    <property type="entry name" value="ABC_tran"/>
    <property type="match status" value="1"/>
</dbReference>
<evidence type="ECO:0000259" key="5">
    <source>
        <dbReference type="PROSITE" id="PS50893"/>
    </source>
</evidence>
<gene>
    <name evidence="6" type="ORF">KTA_13360</name>
</gene>
<dbReference type="EMBL" id="AP019377">
    <property type="protein sequence ID" value="BBH93137.1"/>
    <property type="molecule type" value="Genomic_DNA"/>
</dbReference>
<evidence type="ECO:0000256" key="4">
    <source>
        <dbReference type="ARBA" id="ARBA00022840"/>
    </source>
</evidence>
<evidence type="ECO:0000256" key="1">
    <source>
        <dbReference type="ARBA" id="ARBA00005417"/>
    </source>
</evidence>
<dbReference type="PANTHER" id="PTHR42711">
    <property type="entry name" value="ABC TRANSPORTER ATP-BINDING PROTEIN"/>
    <property type="match status" value="1"/>
</dbReference>
<dbReference type="GO" id="GO:0005524">
    <property type="term" value="F:ATP binding"/>
    <property type="evidence" value="ECO:0007669"/>
    <property type="project" value="UniProtKB-KW"/>
</dbReference>
<dbReference type="InterPro" id="IPR027417">
    <property type="entry name" value="P-loop_NTPase"/>
</dbReference>